<organism evidence="1 2">
    <name type="scientific">Theileria orientalis strain Shintoku</name>
    <dbReference type="NCBI Taxonomy" id="869250"/>
    <lineage>
        <taxon>Eukaryota</taxon>
        <taxon>Sar</taxon>
        <taxon>Alveolata</taxon>
        <taxon>Apicomplexa</taxon>
        <taxon>Aconoidasida</taxon>
        <taxon>Piroplasmida</taxon>
        <taxon>Theileriidae</taxon>
        <taxon>Theileria</taxon>
    </lineage>
</organism>
<reference evidence="1 2" key="1">
    <citation type="journal article" date="2012" name="MBio">
        <title>Comparative genome analysis of three eukaryotic parasites with differing abilities to transform leukocytes reveals key mediators of Theileria-induced leukocyte transformation.</title>
        <authorList>
            <person name="Hayashida K."/>
            <person name="Hara Y."/>
            <person name="Abe T."/>
            <person name="Yamasaki C."/>
            <person name="Toyoda A."/>
            <person name="Kosuge T."/>
            <person name="Suzuki Y."/>
            <person name="Sato Y."/>
            <person name="Kawashima S."/>
            <person name="Katayama T."/>
            <person name="Wakaguri H."/>
            <person name="Inoue N."/>
            <person name="Homma K."/>
            <person name="Tada-Umezaki M."/>
            <person name="Yagi Y."/>
            <person name="Fujii Y."/>
            <person name="Habara T."/>
            <person name="Kanehisa M."/>
            <person name="Watanabe H."/>
            <person name="Ito K."/>
            <person name="Gojobori T."/>
            <person name="Sugawara H."/>
            <person name="Imanishi T."/>
            <person name="Weir W."/>
            <person name="Gardner M."/>
            <person name="Pain A."/>
            <person name="Shiels B."/>
            <person name="Hattori M."/>
            <person name="Nene V."/>
            <person name="Sugimoto C."/>
        </authorList>
    </citation>
    <scope>NUCLEOTIDE SEQUENCE [LARGE SCALE GENOMIC DNA]</scope>
    <source>
        <strain evidence="1 2">Shintoku</strain>
    </source>
</reference>
<dbReference type="Proteomes" id="UP000003786">
    <property type="component" value="Chromosome 1"/>
</dbReference>
<dbReference type="KEGG" id="tot:TOT_010000529"/>
<sequence>MACNIKKTYSGSGSRLQEVSQWERTRVTRYRPKKNKSIQNYQQTMSAVTYGTDIRLNNNNNRELLGQYKELKISGDNLRKQSRNCGRYPNCSRCQTLPSTHNTQCLMVQKNLRVNKSNN</sequence>
<keyword evidence="2" id="KW-1185">Reference proteome</keyword>
<protein>
    <submittedName>
        <fullName evidence="1">Uncharacterized protein</fullName>
    </submittedName>
</protein>
<dbReference type="RefSeq" id="XP_009689367.1">
    <property type="nucleotide sequence ID" value="XM_009691072.1"/>
</dbReference>
<dbReference type="AlphaFoldDB" id="J4C2P8"/>
<dbReference type="EMBL" id="AP011946">
    <property type="protein sequence ID" value="BAM39066.1"/>
    <property type="molecule type" value="Genomic_DNA"/>
</dbReference>
<dbReference type="VEuPathDB" id="PiroplasmaDB:TOT_010000529"/>
<evidence type="ECO:0000313" key="1">
    <source>
        <dbReference type="EMBL" id="BAM39066.1"/>
    </source>
</evidence>
<accession>J4C2P8</accession>
<name>J4C2P8_THEOR</name>
<gene>
    <name evidence="1" type="ORF">TOT_010000529</name>
</gene>
<evidence type="ECO:0000313" key="2">
    <source>
        <dbReference type="Proteomes" id="UP000003786"/>
    </source>
</evidence>
<dbReference type="GeneID" id="20713432"/>
<proteinExistence type="predicted"/>